<dbReference type="SUPFAM" id="SSF88697">
    <property type="entry name" value="PUA domain-like"/>
    <property type="match status" value="1"/>
</dbReference>
<evidence type="ECO:0000256" key="3">
    <source>
        <dbReference type="ARBA" id="ARBA00022679"/>
    </source>
</evidence>
<dbReference type="NCBIfam" id="TIGR00432">
    <property type="entry name" value="arcsn_tRNA_tgt"/>
    <property type="match status" value="1"/>
</dbReference>
<keyword evidence="3 7" id="KW-0808">Transferase</keyword>
<comment type="caution">
    <text evidence="9">The sequence shown here is derived from an EMBL/GenBank/DDBJ whole genome shotgun (WGS) entry which is preliminary data.</text>
</comment>
<sequence length="652" mass="73666">MFELIRRDGLARTGKLSTPHGILETPALLPVVNPKLSTVPPRELYDIFGFKAIITNSYIIRSDEKLKERALNEGLHQMLDYPGVIMTDSGTFQSHMYGEVEVKNEDIVNFQREIGSDIGTVLDIFTEPEWSEDKTSHAVDVTIDRTGEAAKLKGDMLLAGVVQGSIYQNLRENCAKRMALLDVDVHPIGGVVPLMEQYRFSDLVNVIISSKKGLDPSRPVHLFGAGHPMVFALAALLGCDMFDSASYAKFARTDRFMFPEGTAGLQDMKGLHCNCPACSGHSYDEITKMKPAERTALIARHNLWASKCEIERVKRAILEGDIWELAERRCRAHPALLSALRTLEKHKDFLEQYEPLSRDNSLLYTGIETLNRPSFLRYSKRFFSRYEYPASEALVVFEDSTGKPYHRYREGEINKISEKYDAHFMVHTPFGPVPIELDEIYPIAQSLFPDPEDMETKEYSRAQMEHMSHKHPYALTMMWDENSTLDALDMMCQETPKFDMDRARVKAVSDYQFGTGAGNAFLDGEVSIIKSKSTGKIRNVLLNGQHILSMRANDGFFTLRPEGAHILMKTFPAPKLRVVVNDDAIPFNREGKNVFCSFVEDCDKDIKLMDEVMVVDSSDNLIAIGRAMMIREEMLSFQTGIAVKVREGIKEA</sequence>
<proteinExistence type="inferred from homology"/>
<protein>
    <recommendedName>
        <fullName evidence="7">tRNA-guanine(15) transglycosylase</fullName>
        <ecNumber evidence="7">2.4.2.48</ecNumber>
    </recommendedName>
    <alternativeName>
        <fullName evidence="7">7-cyano-7-deazaguanine tRNA-ribosyltransferase</fullName>
    </alternativeName>
    <alternativeName>
        <fullName evidence="7">Archaeal tRNA-guanine transglycosylase</fullName>
    </alternativeName>
</protein>
<comment type="similarity">
    <text evidence="7">Belongs to the archaeosine tRNA-ribosyltransferase family.</text>
</comment>
<dbReference type="EC" id="2.4.2.48" evidence="7"/>
<evidence type="ECO:0000256" key="5">
    <source>
        <dbReference type="ARBA" id="ARBA00022723"/>
    </source>
</evidence>
<organism evidence="9 10">
    <name type="scientific">Candidatus Methanomassiliicoccus intestinalis</name>
    <dbReference type="NCBI Taxonomy" id="1406512"/>
    <lineage>
        <taxon>Archaea</taxon>
        <taxon>Methanobacteriati</taxon>
        <taxon>Thermoplasmatota</taxon>
        <taxon>Thermoplasmata</taxon>
        <taxon>Methanomassiliicoccales</taxon>
        <taxon>Methanomassiliicoccaceae</taxon>
        <taxon>Methanomassiliicoccus</taxon>
    </lineage>
</organism>
<dbReference type="Pfam" id="PF14810">
    <property type="entry name" value="TGT_C2"/>
    <property type="match status" value="1"/>
</dbReference>
<evidence type="ECO:0000256" key="6">
    <source>
        <dbReference type="ARBA" id="ARBA00022833"/>
    </source>
</evidence>
<dbReference type="GO" id="GO:0003723">
    <property type="term" value="F:RNA binding"/>
    <property type="evidence" value="ECO:0007669"/>
    <property type="project" value="InterPro"/>
</dbReference>
<dbReference type="RefSeq" id="WP_400194831.1">
    <property type="nucleotide sequence ID" value="NZ_CAYAYE010000014.1"/>
</dbReference>
<feature type="binding site" evidence="7">
    <location>
        <position position="123"/>
    </location>
    <ligand>
        <name>substrate</name>
    </ligand>
</feature>
<dbReference type="Pfam" id="PF17884">
    <property type="entry name" value="DUF5591"/>
    <property type="match status" value="1"/>
</dbReference>
<feature type="binding site" evidence="7">
    <location>
        <position position="273"/>
    </location>
    <ligand>
        <name>Zn(2+)</name>
        <dbReference type="ChEBI" id="CHEBI:29105"/>
    </ligand>
</feature>
<dbReference type="PANTHER" id="PTHR46499">
    <property type="entry name" value="QUEUINE TRNA-RIBOSYLTRANSFERASE"/>
    <property type="match status" value="1"/>
</dbReference>
<dbReference type="InterPro" id="IPR029402">
    <property type="entry name" value="TGT_C2"/>
</dbReference>
<dbReference type="InterPro" id="IPR036511">
    <property type="entry name" value="TGT-like_sf"/>
</dbReference>
<dbReference type="Pfam" id="PF01702">
    <property type="entry name" value="TGT"/>
    <property type="match status" value="1"/>
</dbReference>
<feature type="active site" description="Nucleophile" evidence="7">
    <location>
        <position position="88"/>
    </location>
</feature>
<dbReference type="InterPro" id="IPR002616">
    <property type="entry name" value="tRNA_ribo_trans-like"/>
</dbReference>
<dbReference type="InterPro" id="IPR040777">
    <property type="entry name" value="DUF5591"/>
</dbReference>
<dbReference type="NCBIfam" id="TIGR00451">
    <property type="entry name" value="unchar_dom_2"/>
    <property type="match status" value="1"/>
</dbReference>
<dbReference type="NCBIfam" id="TIGR00449">
    <property type="entry name" value="tgt_general"/>
    <property type="match status" value="1"/>
</dbReference>
<dbReference type="GO" id="GO:0005737">
    <property type="term" value="C:cytoplasm"/>
    <property type="evidence" value="ECO:0007669"/>
    <property type="project" value="TreeGrafter"/>
</dbReference>
<dbReference type="InterPro" id="IPR050076">
    <property type="entry name" value="ArchSynthase1/Queuine_TRR"/>
</dbReference>
<dbReference type="Gene3D" id="3.20.20.105">
    <property type="entry name" value="Queuine tRNA-ribosyltransferase-like"/>
    <property type="match status" value="1"/>
</dbReference>
<evidence type="ECO:0000256" key="2">
    <source>
        <dbReference type="ARBA" id="ARBA00022676"/>
    </source>
</evidence>
<dbReference type="AlphaFoldDB" id="A0A8J8PDE9"/>
<comment type="cofactor">
    <cofactor evidence="7">
        <name>Zn(2+)</name>
        <dbReference type="ChEBI" id="CHEBI:29105"/>
    </cofactor>
    <text evidence="7">Binds 1 zinc ion per subunit.</text>
</comment>
<dbReference type="CDD" id="cd21149">
    <property type="entry name" value="PUA_archaeosine_TGT"/>
    <property type="match status" value="1"/>
</dbReference>
<dbReference type="UniPathway" id="UPA00393"/>
<dbReference type="InterPro" id="IPR036974">
    <property type="entry name" value="PUA_sf"/>
</dbReference>
<dbReference type="InterPro" id="IPR015947">
    <property type="entry name" value="PUA-like_sf"/>
</dbReference>
<evidence type="ECO:0000313" key="9">
    <source>
        <dbReference type="EMBL" id="TQS82910.1"/>
    </source>
</evidence>
<comment type="pathway">
    <text evidence="1 7">tRNA modification; archaeosine-tRNA biosynthesis.</text>
</comment>
<reference evidence="9" key="1">
    <citation type="submission" date="2016-03" db="EMBL/GenBank/DDBJ databases">
        <authorList>
            <person name="Borrel G."/>
            <person name="Mccann A."/>
            <person name="O'Toole P.W."/>
        </authorList>
    </citation>
    <scope>NUCLEOTIDE SEQUENCE</scope>
    <source>
        <strain evidence="9">183</strain>
    </source>
</reference>
<dbReference type="InterPro" id="IPR038250">
    <property type="entry name" value="TGT_C2_sf"/>
</dbReference>
<dbReference type="SUPFAM" id="SSF88802">
    <property type="entry name" value="Pre-PUA domain"/>
    <property type="match status" value="1"/>
</dbReference>
<feature type="binding site" evidence="7">
    <location>
        <position position="190"/>
    </location>
    <ligand>
        <name>substrate</name>
    </ligand>
</feature>
<keyword evidence="6 7" id="KW-0862">Zinc</keyword>
<feature type="domain" description="PUA" evidence="8">
    <location>
        <begin position="576"/>
        <end position="650"/>
    </location>
</feature>
<dbReference type="InterPro" id="IPR002478">
    <property type="entry name" value="PUA"/>
</dbReference>
<feature type="binding site" evidence="7">
    <location>
        <position position="275"/>
    </location>
    <ligand>
        <name>Zn(2+)</name>
        <dbReference type="ChEBI" id="CHEBI:29105"/>
    </ligand>
</feature>
<evidence type="ECO:0000313" key="10">
    <source>
        <dbReference type="Proteomes" id="UP000752814"/>
    </source>
</evidence>
<dbReference type="Proteomes" id="UP000752814">
    <property type="component" value="Unassembled WGS sequence"/>
</dbReference>
<accession>A0A8J8PDE9</accession>
<dbReference type="Pfam" id="PF01472">
    <property type="entry name" value="PUA"/>
    <property type="match status" value="1"/>
</dbReference>
<name>A0A8J8PDE9_9ARCH</name>
<keyword evidence="2 7" id="KW-0328">Glycosyltransferase</keyword>
<dbReference type="SUPFAM" id="SSF51713">
    <property type="entry name" value="tRNA-guanine transglycosylase"/>
    <property type="match status" value="1"/>
</dbReference>
<dbReference type="GO" id="GO:0016763">
    <property type="term" value="F:pentosyltransferase activity"/>
    <property type="evidence" value="ECO:0007669"/>
    <property type="project" value="UniProtKB-UniRule"/>
</dbReference>
<dbReference type="Gene3D" id="2.30.130.10">
    <property type="entry name" value="PUA domain"/>
    <property type="match status" value="1"/>
</dbReference>
<dbReference type="Gene3D" id="3.10.450.90">
    <property type="entry name" value="ArcTGT, C2 domain"/>
    <property type="match status" value="1"/>
</dbReference>
<keyword evidence="4 7" id="KW-0819">tRNA processing</keyword>
<comment type="function">
    <text evidence="7">Exchanges the guanine residue with 7-cyano-7-deazaguanine (preQ0) at position 15 in the dihydrouridine loop (D-loop) of archaeal tRNAs.</text>
</comment>
<gene>
    <name evidence="7" type="primary">tgtA</name>
    <name evidence="9" type="ORF">A3207_02925</name>
</gene>
<dbReference type="GO" id="GO:0008270">
    <property type="term" value="F:zinc ion binding"/>
    <property type="evidence" value="ECO:0007669"/>
    <property type="project" value="UniProtKB-UniRule"/>
</dbReference>
<evidence type="ECO:0000256" key="4">
    <source>
        <dbReference type="ARBA" id="ARBA00022694"/>
    </source>
</evidence>
<dbReference type="EMBL" id="LVVT01000014">
    <property type="protein sequence ID" value="TQS82910.1"/>
    <property type="molecule type" value="Genomic_DNA"/>
</dbReference>
<comment type="catalytic activity">
    <reaction evidence="7">
        <text>guanosine(15) in tRNA + 7-cyano-7-carbaguanine = 7-cyano-7-carbaguanosine(15) in tRNA + guanine</text>
        <dbReference type="Rhea" id="RHEA:43164"/>
        <dbReference type="Rhea" id="RHEA-COMP:10371"/>
        <dbReference type="Rhea" id="RHEA-COMP:10372"/>
        <dbReference type="ChEBI" id="CHEBI:16235"/>
        <dbReference type="ChEBI" id="CHEBI:45075"/>
        <dbReference type="ChEBI" id="CHEBI:74269"/>
        <dbReference type="ChEBI" id="CHEBI:82850"/>
        <dbReference type="EC" id="2.4.2.48"/>
    </reaction>
</comment>
<dbReference type="PROSITE" id="PS50890">
    <property type="entry name" value="PUA"/>
    <property type="match status" value="1"/>
</dbReference>
<evidence type="ECO:0000256" key="7">
    <source>
        <dbReference type="HAMAP-Rule" id="MF_01634"/>
    </source>
</evidence>
<keyword evidence="5 7" id="KW-0479">Metal-binding</keyword>
<dbReference type="PANTHER" id="PTHR46499:SF1">
    <property type="entry name" value="QUEUINE TRNA-RIBOSYLTRANSFERASE"/>
    <property type="match status" value="1"/>
</dbReference>
<dbReference type="HAMAP" id="MF_01634">
    <property type="entry name" value="TgtA_arch"/>
    <property type="match status" value="1"/>
</dbReference>
<evidence type="ECO:0000259" key="8">
    <source>
        <dbReference type="SMART" id="SM00359"/>
    </source>
</evidence>
<evidence type="ECO:0000256" key="1">
    <source>
        <dbReference type="ARBA" id="ARBA00005030"/>
    </source>
</evidence>
<dbReference type="InterPro" id="IPR004804">
    <property type="entry name" value="TgtA"/>
</dbReference>
<dbReference type="InterPro" id="IPR004521">
    <property type="entry name" value="Uncharacterised_CHP00451"/>
</dbReference>
<dbReference type="GO" id="GO:0002099">
    <property type="term" value="P:tRNA wobble guanine modification"/>
    <property type="evidence" value="ECO:0007669"/>
    <property type="project" value="TreeGrafter"/>
</dbReference>
<dbReference type="SMART" id="SM00359">
    <property type="entry name" value="PUA"/>
    <property type="match status" value="1"/>
</dbReference>
<feature type="binding site" evidence="7">
    <location>
        <position position="278"/>
    </location>
    <ligand>
        <name>Zn(2+)</name>
        <dbReference type="ChEBI" id="CHEBI:29105"/>
    </ligand>
</feature>